<organism evidence="3">
    <name type="scientific">Volvox carteri f. nagariensis</name>
    <dbReference type="NCBI Taxonomy" id="3068"/>
    <lineage>
        <taxon>Eukaryota</taxon>
        <taxon>Viridiplantae</taxon>
        <taxon>Chlorophyta</taxon>
        <taxon>core chlorophytes</taxon>
        <taxon>Chlorophyceae</taxon>
        <taxon>CS clade</taxon>
        <taxon>Chlamydomonadales</taxon>
        <taxon>Volvocaceae</taxon>
        <taxon>Volvox</taxon>
    </lineage>
</organism>
<reference evidence="2 3" key="1">
    <citation type="journal article" date="2010" name="Science">
        <title>Genomic analysis of organismal complexity in the multicellular green alga Volvox carteri.</title>
        <authorList>
            <person name="Prochnik S.E."/>
            <person name="Umen J."/>
            <person name="Nedelcu A.M."/>
            <person name="Hallmann A."/>
            <person name="Miller S.M."/>
            <person name="Nishii I."/>
            <person name="Ferris P."/>
            <person name="Kuo A."/>
            <person name="Mitros T."/>
            <person name="Fritz-Laylin L.K."/>
            <person name="Hellsten U."/>
            <person name="Chapman J."/>
            <person name="Simakov O."/>
            <person name="Rensing S.A."/>
            <person name="Terry A."/>
            <person name="Pangilinan J."/>
            <person name="Kapitonov V."/>
            <person name="Jurka J."/>
            <person name="Salamov A."/>
            <person name="Shapiro H."/>
            <person name="Schmutz J."/>
            <person name="Grimwood J."/>
            <person name="Lindquist E."/>
            <person name="Lucas S."/>
            <person name="Grigoriev I.V."/>
            <person name="Schmitt R."/>
            <person name="Kirk D."/>
            <person name="Rokhsar D.S."/>
        </authorList>
    </citation>
    <scope>NUCLEOTIDE SEQUENCE [LARGE SCALE GENOMIC DNA]</scope>
    <source>
        <strain evidence="3">f. Nagariensis / Eve</strain>
    </source>
</reference>
<gene>
    <name evidence="2" type="ORF">VOLCADRAFT_77192</name>
</gene>
<dbReference type="GeneID" id="9619971"/>
<protein>
    <submittedName>
        <fullName evidence="2">Uncharacterized protein</fullName>
    </submittedName>
</protein>
<feature type="non-terminal residue" evidence="2">
    <location>
        <position position="257"/>
    </location>
</feature>
<dbReference type="InParanoid" id="D8UDC2"/>
<dbReference type="eggNOG" id="ENOG502QSRQ">
    <property type="taxonomic scope" value="Eukaryota"/>
</dbReference>
<name>D8UDC2_VOLCA</name>
<dbReference type="PANTHER" id="PTHR33598:SF4">
    <property type="entry name" value="OS02G0833400 PROTEIN"/>
    <property type="match status" value="1"/>
</dbReference>
<keyword evidence="3" id="KW-1185">Reference proteome</keyword>
<feature type="region of interest" description="Disordered" evidence="1">
    <location>
        <begin position="184"/>
        <end position="211"/>
    </location>
</feature>
<evidence type="ECO:0000313" key="2">
    <source>
        <dbReference type="EMBL" id="EFJ42241.1"/>
    </source>
</evidence>
<proteinExistence type="predicted"/>
<dbReference type="KEGG" id="vcn:VOLCADRAFT_77192"/>
<dbReference type="RefSeq" id="XP_002956639.1">
    <property type="nucleotide sequence ID" value="XM_002956593.1"/>
</dbReference>
<dbReference type="Proteomes" id="UP000001058">
    <property type="component" value="Unassembled WGS sequence"/>
</dbReference>
<dbReference type="OrthoDB" id="4115at2759"/>
<dbReference type="EMBL" id="GL378384">
    <property type="protein sequence ID" value="EFJ42241.1"/>
    <property type="molecule type" value="Genomic_DNA"/>
</dbReference>
<evidence type="ECO:0000256" key="1">
    <source>
        <dbReference type="SAM" id="MobiDB-lite"/>
    </source>
</evidence>
<accession>D8UDC2</accession>
<sequence length="257" mass="25967">MRQTVLNVVGSLPPQYFNVRITTMAESLAQLMLSIMTTGYMLRSAQFRHELQRSLKQLPAQSSASDTVGASAPTTMSSAAAAAALPSVAAFSPAELGCGNGAVPAASSGDSGEAAGGPGATFLYDGESSPYAPGVQKKNVEGEILRWHLARGEVERLAAADYIELLEREVAALRAQVVQVPVTELRPSPSPSSTPLATAGSVEVLGPDTDTAPLATPGALYPGQSLACVSPLPGFGERAGAGLPYGGGGSLAASGAG</sequence>
<dbReference type="InterPro" id="IPR008479">
    <property type="entry name" value="DUF760"/>
</dbReference>
<dbReference type="PANTHER" id="PTHR33598">
    <property type="entry name" value="OS02G0833400 PROTEIN"/>
    <property type="match status" value="1"/>
</dbReference>
<dbReference type="Pfam" id="PF05542">
    <property type="entry name" value="DUF760"/>
    <property type="match status" value="1"/>
</dbReference>
<dbReference type="AlphaFoldDB" id="D8UDC2"/>
<evidence type="ECO:0000313" key="3">
    <source>
        <dbReference type="Proteomes" id="UP000001058"/>
    </source>
</evidence>